<gene>
    <name evidence="12" type="ORF">IAA86_08620</name>
</gene>
<comment type="catalytic activity">
    <reaction evidence="8 9">
        <text>a 6-O-methyl-2'-deoxyguanosine in DNA + L-cysteinyl-[protein] = S-methyl-L-cysteinyl-[protein] + a 2'-deoxyguanosine in DNA</text>
        <dbReference type="Rhea" id="RHEA:24000"/>
        <dbReference type="Rhea" id="RHEA-COMP:10131"/>
        <dbReference type="Rhea" id="RHEA-COMP:10132"/>
        <dbReference type="Rhea" id="RHEA-COMP:11367"/>
        <dbReference type="Rhea" id="RHEA-COMP:11368"/>
        <dbReference type="ChEBI" id="CHEBI:29950"/>
        <dbReference type="ChEBI" id="CHEBI:82612"/>
        <dbReference type="ChEBI" id="CHEBI:85445"/>
        <dbReference type="ChEBI" id="CHEBI:85448"/>
        <dbReference type="EC" id="2.1.1.63"/>
    </reaction>
</comment>
<evidence type="ECO:0000256" key="2">
    <source>
        <dbReference type="ARBA" id="ARBA00008711"/>
    </source>
</evidence>
<comment type="miscellaneous">
    <text evidence="9">This enzyme catalyzes only one turnover and therefore is not strictly catalytic. According to one definition, an enzyme is a biocatalyst that acts repeatedly and over many reaction cycles.</text>
</comment>
<dbReference type="InterPro" id="IPR008332">
    <property type="entry name" value="MethylG_MeTrfase_N"/>
</dbReference>
<feature type="domain" description="Methylated-DNA-[protein]-cysteine S-methyltransferase DNA binding" evidence="10">
    <location>
        <begin position="125"/>
        <end position="210"/>
    </location>
</feature>
<evidence type="ECO:0000256" key="8">
    <source>
        <dbReference type="ARBA" id="ARBA00049348"/>
    </source>
</evidence>
<keyword evidence="7 9" id="KW-0234">DNA repair</keyword>
<evidence type="ECO:0000256" key="6">
    <source>
        <dbReference type="ARBA" id="ARBA00022763"/>
    </source>
</evidence>
<dbReference type="Gene3D" id="1.10.1670.40">
    <property type="match status" value="1"/>
</dbReference>
<evidence type="ECO:0000256" key="9">
    <source>
        <dbReference type="HAMAP-Rule" id="MF_00772"/>
    </source>
</evidence>
<dbReference type="SUPFAM" id="SSF53155">
    <property type="entry name" value="Methylated DNA-protein cysteine methyltransferase domain"/>
    <property type="match status" value="1"/>
</dbReference>
<dbReference type="InterPro" id="IPR014048">
    <property type="entry name" value="MethylDNA_cys_MeTrfase_DNA-bd"/>
</dbReference>
<reference evidence="12" key="1">
    <citation type="submission" date="2020-10" db="EMBL/GenBank/DDBJ databases">
        <authorList>
            <person name="Gilroy R."/>
        </authorList>
    </citation>
    <scope>NUCLEOTIDE SEQUENCE</scope>
    <source>
        <strain evidence="12">CHK152-2871</strain>
    </source>
</reference>
<dbReference type="AlphaFoldDB" id="A0A9D1FJY0"/>
<feature type="domain" description="Methylguanine DNA methyltransferase ribonuclease-like" evidence="11">
    <location>
        <begin position="48"/>
        <end position="120"/>
    </location>
</feature>
<dbReference type="CDD" id="cd06445">
    <property type="entry name" value="ATase"/>
    <property type="match status" value="1"/>
</dbReference>
<dbReference type="Pfam" id="PF01035">
    <property type="entry name" value="DNA_binding_1"/>
    <property type="match status" value="1"/>
</dbReference>
<dbReference type="Pfam" id="PF02870">
    <property type="entry name" value="Methyltransf_1N"/>
    <property type="match status" value="1"/>
</dbReference>
<evidence type="ECO:0000256" key="7">
    <source>
        <dbReference type="ARBA" id="ARBA00023204"/>
    </source>
</evidence>
<evidence type="ECO:0000313" key="12">
    <source>
        <dbReference type="EMBL" id="HIS75064.1"/>
    </source>
</evidence>
<dbReference type="GO" id="GO:0005737">
    <property type="term" value="C:cytoplasm"/>
    <property type="evidence" value="ECO:0007669"/>
    <property type="project" value="UniProtKB-SubCell"/>
</dbReference>
<sequence length="217" mass="24725">MTKELFEKYKKRFSPYCSVASLYFWAVSEAQTDKTKNTSAQKNKQKYYKTQYLSPLGEYTLVSDGKNLLGVWLLGQKYYLEGILGEIVENNELEIFNKTKKWLDEYFNNKNPKISELKLNPKGSDFRQEVWKILRKIPYGTTISYGEIAKKIANKKGVKTFCAQAIGNAVGHNPISIIIPCHRVVGAKGSLCGYSCGIENKIKLLKFEGVNISNFHI</sequence>
<feature type="active site" description="Nucleophile; methyl group acceptor" evidence="9">
    <location>
        <position position="181"/>
    </location>
</feature>
<keyword evidence="6 9" id="KW-0227">DNA damage</keyword>
<comment type="subcellular location">
    <subcellularLocation>
        <location evidence="9">Cytoplasm</location>
    </subcellularLocation>
</comment>
<dbReference type="GO" id="GO:0032259">
    <property type="term" value="P:methylation"/>
    <property type="evidence" value="ECO:0007669"/>
    <property type="project" value="UniProtKB-KW"/>
</dbReference>
<dbReference type="InterPro" id="IPR023546">
    <property type="entry name" value="MGMT"/>
</dbReference>
<organism evidence="12 13">
    <name type="scientific">Candidatus Galligastranaerophilus intestinavium</name>
    <dbReference type="NCBI Taxonomy" id="2840836"/>
    <lineage>
        <taxon>Bacteria</taxon>
        <taxon>Candidatus Galligastranaerophilus</taxon>
    </lineage>
</organism>
<dbReference type="GO" id="GO:0003908">
    <property type="term" value="F:methylated-DNA-[protein]-cysteine S-methyltransferase activity"/>
    <property type="evidence" value="ECO:0007669"/>
    <property type="project" value="UniProtKB-UniRule"/>
</dbReference>
<keyword evidence="5 9" id="KW-0808">Transferase</keyword>
<evidence type="ECO:0000256" key="4">
    <source>
        <dbReference type="ARBA" id="ARBA00022603"/>
    </source>
</evidence>
<proteinExistence type="inferred from homology"/>
<evidence type="ECO:0000313" key="13">
    <source>
        <dbReference type="Proteomes" id="UP000886865"/>
    </source>
</evidence>
<evidence type="ECO:0000256" key="3">
    <source>
        <dbReference type="ARBA" id="ARBA00022490"/>
    </source>
</evidence>
<dbReference type="SUPFAM" id="SSF46767">
    <property type="entry name" value="Methylated DNA-protein cysteine methyltransferase, C-terminal domain"/>
    <property type="match status" value="1"/>
</dbReference>
<evidence type="ECO:0000256" key="5">
    <source>
        <dbReference type="ARBA" id="ARBA00022679"/>
    </source>
</evidence>
<comment type="catalytic activity">
    <reaction evidence="1 9">
        <text>a 4-O-methyl-thymidine in DNA + L-cysteinyl-[protein] = a thymidine in DNA + S-methyl-L-cysteinyl-[protein]</text>
        <dbReference type="Rhea" id="RHEA:53428"/>
        <dbReference type="Rhea" id="RHEA-COMP:10131"/>
        <dbReference type="Rhea" id="RHEA-COMP:10132"/>
        <dbReference type="Rhea" id="RHEA-COMP:13555"/>
        <dbReference type="Rhea" id="RHEA-COMP:13556"/>
        <dbReference type="ChEBI" id="CHEBI:29950"/>
        <dbReference type="ChEBI" id="CHEBI:82612"/>
        <dbReference type="ChEBI" id="CHEBI:137386"/>
        <dbReference type="ChEBI" id="CHEBI:137387"/>
        <dbReference type="EC" id="2.1.1.63"/>
    </reaction>
</comment>
<dbReference type="Gene3D" id="1.10.10.10">
    <property type="entry name" value="Winged helix-like DNA-binding domain superfamily/Winged helix DNA-binding domain"/>
    <property type="match status" value="1"/>
</dbReference>
<dbReference type="InterPro" id="IPR001497">
    <property type="entry name" value="MethylDNA_cys_MeTrfase_AS"/>
</dbReference>
<keyword evidence="3 9" id="KW-0963">Cytoplasm</keyword>
<dbReference type="NCBIfam" id="TIGR00589">
    <property type="entry name" value="ogt"/>
    <property type="match status" value="1"/>
</dbReference>
<dbReference type="PANTHER" id="PTHR10815:SF5">
    <property type="entry name" value="METHYLATED-DNA--PROTEIN-CYSTEINE METHYLTRANSFERASE"/>
    <property type="match status" value="1"/>
</dbReference>
<reference evidence="12" key="2">
    <citation type="journal article" date="2021" name="PeerJ">
        <title>Extensive microbial diversity within the chicken gut microbiome revealed by metagenomics and culture.</title>
        <authorList>
            <person name="Gilroy R."/>
            <person name="Ravi A."/>
            <person name="Getino M."/>
            <person name="Pursley I."/>
            <person name="Horton D.L."/>
            <person name="Alikhan N.F."/>
            <person name="Baker D."/>
            <person name="Gharbi K."/>
            <person name="Hall N."/>
            <person name="Watson M."/>
            <person name="Adriaenssens E.M."/>
            <person name="Foster-Nyarko E."/>
            <person name="Jarju S."/>
            <person name="Secka A."/>
            <person name="Antonio M."/>
            <person name="Oren A."/>
            <person name="Chaudhuri R.R."/>
            <person name="La Ragione R."/>
            <person name="Hildebrand F."/>
            <person name="Pallen M.J."/>
        </authorList>
    </citation>
    <scope>NUCLEOTIDE SEQUENCE</scope>
    <source>
        <strain evidence="12">CHK152-2871</strain>
    </source>
</reference>
<comment type="similarity">
    <text evidence="2 9">Belongs to the MGMT family.</text>
</comment>
<dbReference type="InterPro" id="IPR036217">
    <property type="entry name" value="MethylDNA_cys_MeTrfase_DNAb"/>
</dbReference>
<evidence type="ECO:0000259" key="11">
    <source>
        <dbReference type="Pfam" id="PF02870"/>
    </source>
</evidence>
<dbReference type="InterPro" id="IPR036631">
    <property type="entry name" value="MGMT_N_sf"/>
</dbReference>
<dbReference type="EMBL" id="DVJQ01000073">
    <property type="protein sequence ID" value="HIS75064.1"/>
    <property type="molecule type" value="Genomic_DNA"/>
</dbReference>
<comment type="function">
    <text evidence="9">Involved in the cellular defense against the biological effects of O6-methylguanine (O6-MeG) and O4-methylthymine (O4-MeT) in DNA. Repairs the methylated nucleobase in DNA by stoichiometrically transferring the methyl group to a cysteine residue in the enzyme. This is a suicide reaction: the enzyme is irreversibly inactivated.</text>
</comment>
<dbReference type="PANTHER" id="PTHR10815">
    <property type="entry name" value="METHYLATED-DNA--PROTEIN-CYSTEINE METHYLTRANSFERASE"/>
    <property type="match status" value="1"/>
</dbReference>
<protein>
    <recommendedName>
        <fullName evidence="9">Methylated-DNA--protein-cysteine methyltransferase</fullName>
        <ecNumber evidence="9">2.1.1.63</ecNumber>
    </recommendedName>
    <alternativeName>
        <fullName evidence="9">6-O-methylguanine-DNA methyltransferase</fullName>
        <shortName evidence="9">MGMT</shortName>
    </alternativeName>
    <alternativeName>
        <fullName evidence="9">O-6-methylguanine-DNA-alkyltransferase</fullName>
    </alternativeName>
</protein>
<dbReference type="Gene3D" id="3.30.160.70">
    <property type="entry name" value="Methylated DNA-protein cysteine methyltransferase domain"/>
    <property type="match status" value="1"/>
</dbReference>
<evidence type="ECO:0000256" key="1">
    <source>
        <dbReference type="ARBA" id="ARBA00001286"/>
    </source>
</evidence>
<accession>A0A9D1FJY0</accession>
<keyword evidence="4 9" id="KW-0489">Methyltransferase</keyword>
<dbReference type="EC" id="2.1.1.63" evidence="9"/>
<dbReference type="GO" id="GO:0006307">
    <property type="term" value="P:DNA alkylation repair"/>
    <property type="evidence" value="ECO:0007669"/>
    <property type="project" value="UniProtKB-UniRule"/>
</dbReference>
<evidence type="ECO:0000259" key="10">
    <source>
        <dbReference type="Pfam" id="PF01035"/>
    </source>
</evidence>
<name>A0A9D1FJY0_9BACT</name>
<dbReference type="PROSITE" id="PS00374">
    <property type="entry name" value="MGMT"/>
    <property type="match status" value="1"/>
</dbReference>
<dbReference type="FunFam" id="1.10.10.10:FF:000214">
    <property type="entry name" value="Methylated-DNA--protein-cysteine methyltransferase"/>
    <property type="match status" value="1"/>
</dbReference>
<dbReference type="InterPro" id="IPR036388">
    <property type="entry name" value="WH-like_DNA-bd_sf"/>
</dbReference>
<dbReference type="HAMAP" id="MF_00772">
    <property type="entry name" value="OGT"/>
    <property type="match status" value="1"/>
</dbReference>
<comment type="caution">
    <text evidence="12">The sequence shown here is derived from an EMBL/GenBank/DDBJ whole genome shotgun (WGS) entry which is preliminary data.</text>
</comment>
<dbReference type="Proteomes" id="UP000886865">
    <property type="component" value="Unassembled WGS sequence"/>
</dbReference>